<dbReference type="AlphaFoldDB" id="A0A6J4UXP5"/>
<reference evidence="7" key="1">
    <citation type="submission" date="2020-02" db="EMBL/GenBank/DDBJ databases">
        <authorList>
            <person name="Meier V. D."/>
        </authorList>
    </citation>
    <scope>NUCLEOTIDE SEQUENCE</scope>
    <source>
        <strain evidence="7">AVDCRST_MAG59</strain>
    </source>
</reference>
<evidence type="ECO:0000259" key="6">
    <source>
        <dbReference type="PROSITE" id="PS50893"/>
    </source>
</evidence>
<name>A0A6J4UXP5_9BACT</name>
<evidence type="ECO:0000256" key="1">
    <source>
        <dbReference type="ARBA" id="ARBA00022448"/>
    </source>
</evidence>
<dbReference type="CDD" id="cd03259">
    <property type="entry name" value="ABC_Carb_Solutes_like"/>
    <property type="match status" value="1"/>
</dbReference>
<keyword evidence="4 7" id="KW-0067">ATP-binding</keyword>
<dbReference type="InterPro" id="IPR003593">
    <property type="entry name" value="AAA+_ATPase"/>
</dbReference>
<accession>A0A6J4UXP5</accession>
<sequence length="375" mass="40557">MADIRVERLRKVFGPVVALDDVDFSFPDSSVTCLLGPSGCGKTTLMRIIAGLEVATAGEVFFGERNVTGLPPRKREIGMVFQYPVVYKGINVRENIELPLKSEKLSAAERRRRVDEVIEVLGLAAAADKDVGRLDNGTRQKVAVAREVARQPRIILFDEPITNVDATAKLQLKRAFKELTRRLSQTIVYVTHDQTEAMTLADQIALMRDGRIVQCDAPRTLYSRPADRFGGWFLGNPGMAFFDAELHGNGTFLTLVSALVPAPLAVDGPQLAPGRVTLGIRPEQVLVSTDRVPGAVPARLSRKSVQIGGQWLLSLTVPGLDERAFKAKVGPEQGARLPESGEVFVALPPASITLFGPEGDRLPASFPAASAVAAD</sequence>
<dbReference type="GO" id="GO:0005524">
    <property type="term" value="F:ATP binding"/>
    <property type="evidence" value="ECO:0007669"/>
    <property type="project" value="UniProtKB-KW"/>
</dbReference>
<dbReference type="Pfam" id="PF00005">
    <property type="entry name" value="ABC_tran"/>
    <property type="match status" value="1"/>
</dbReference>
<dbReference type="PANTHER" id="PTHR43875:SF14">
    <property type="entry name" value="ABC TRANSPORTER ATP-BINDING PROTEIN"/>
    <property type="match status" value="1"/>
</dbReference>
<dbReference type="PROSITE" id="PS50893">
    <property type="entry name" value="ABC_TRANSPORTER_2"/>
    <property type="match status" value="1"/>
</dbReference>
<feature type="domain" description="ABC transporter" evidence="6">
    <location>
        <begin position="4"/>
        <end position="234"/>
    </location>
</feature>
<dbReference type="PANTHER" id="PTHR43875">
    <property type="entry name" value="MALTODEXTRIN IMPORT ATP-BINDING PROTEIN MSMX"/>
    <property type="match status" value="1"/>
</dbReference>
<evidence type="ECO:0000313" key="7">
    <source>
        <dbReference type="EMBL" id="CAA9562707.1"/>
    </source>
</evidence>
<dbReference type="SMART" id="SM00382">
    <property type="entry name" value="AAA"/>
    <property type="match status" value="1"/>
</dbReference>
<evidence type="ECO:0000256" key="3">
    <source>
        <dbReference type="ARBA" id="ARBA00022741"/>
    </source>
</evidence>
<evidence type="ECO:0000256" key="4">
    <source>
        <dbReference type="ARBA" id="ARBA00022840"/>
    </source>
</evidence>
<keyword evidence="2" id="KW-1003">Cell membrane</keyword>
<organism evidence="7">
    <name type="scientific">uncultured Thermomicrobiales bacterium</name>
    <dbReference type="NCBI Taxonomy" id="1645740"/>
    <lineage>
        <taxon>Bacteria</taxon>
        <taxon>Pseudomonadati</taxon>
        <taxon>Thermomicrobiota</taxon>
        <taxon>Thermomicrobia</taxon>
        <taxon>Thermomicrobiales</taxon>
        <taxon>environmental samples</taxon>
    </lineage>
</organism>
<evidence type="ECO:0000256" key="2">
    <source>
        <dbReference type="ARBA" id="ARBA00022475"/>
    </source>
</evidence>
<dbReference type="GO" id="GO:0015408">
    <property type="term" value="F:ABC-type ferric iron transporter activity"/>
    <property type="evidence" value="ECO:0007669"/>
    <property type="project" value="InterPro"/>
</dbReference>
<protein>
    <submittedName>
        <fullName evidence="7">Glycerol-3-phosphate ABC transporter, ATP-binding protein UgpC</fullName>
    </submittedName>
</protein>
<dbReference type="InterPro" id="IPR015853">
    <property type="entry name" value="ABC_transpr_FbpC"/>
</dbReference>
<dbReference type="SUPFAM" id="SSF50331">
    <property type="entry name" value="MOP-like"/>
    <property type="match status" value="1"/>
</dbReference>
<proteinExistence type="predicted"/>
<dbReference type="InterPro" id="IPR008995">
    <property type="entry name" value="Mo/tungstate-bd_C_term_dom"/>
</dbReference>
<dbReference type="InterPro" id="IPR027417">
    <property type="entry name" value="P-loop_NTPase"/>
</dbReference>
<dbReference type="GO" id="GO:0055052">
    <property type="term" value="C:ATP-binding cassette (ABC) transporter complex, substrate-binding subunit-containing"/>
    <property type="evidence" value="ECO:0007669"/>
    <property type="project" value="TreeGrafter"/>
</dbReference>
<dbReference type="SUPFAM" id="SSF52540">
    <property type="entry name" value="P-loop containing nucleoside triphosphate hydrolases"/>
    <property type="match status" value="1"/>
</dbReference>
<dbReference type="Gene3D" id="3.40.50.300">
    <property type="entry name" value="P-loop containing nucleotide triphosphate hydrolases"/>
    <property type="match status" value="1"/>
</dbReference>
<evidence type="ECO:0000256" key="5">
    <source>
        <dbReference type="ARBA" id="ARBA00023136"/>
    </source>
</evidence>
<dbReference type="EMBL" id="CADCWF010000175">
    <property type="protein sequence ID" value="CAA9562707.1"/>
    <property type="molecule type" value="Genomic_DNA"/>
</dbReference>
<dbReference type="InterPro" id="IPR047641">
    <property type="entry name" value="ABC_transpr_MalK/UgpC-like"/>
</dbReference>
<dbReference type="InterPro" id="IPR003439">
    <property type="entry name" value="ABC_transporter-like_ATP-bd"/>
</dbReference>
<keyword evidence="3" id="KW-0547">Nucleotide-binding</keyword>
<dbReference type="Gene3D" id="2.40.50.100">
    <property type="match status" value="1"/>
</dbReference>
<keyword evidence="5" id="KW-0472">Membrane</keyword>
<gene>
    <name evidence="7" type="ORF">AVDCRST_MAG59-2729</name>
</gene>
<dbReference type="GO" id="GO:0016887">
    <property type="term" value="F:ATP hydrolysis activity"/>
    <property type="evidence" value="ECO:0007669"/>
    <property type="project" value="InterPro"/>
</dbReference>
<keyword evidence="1" id="KW-0813">Transport</keyword>